<gene>
    <name evidence="1" type="primary">PLESTB001618</name>
    <name evidence="1" type="ORF">PLESTB_001048400</name>
</gene>
<evidence type="ECO:0000313" key="1">
    <source>
        <dbReference type="EMBL" id="GLC55952.1"/>
    </source>
</evidence>
<feature type="non-terminal residue" evidence="1">
    <location>
        <position position="99"/>
    </location>
</feature>
<evidence type="ECO:0000313" key="2">
    <source>
        <dbReference type="Proteomes" id="UP001165080"/>
    </source>
</evidence>
<sequence>MDQDPFYSDSADVPPRPVTFASREFRVPAWEDVPPFSRGPAAAQPLARLRAAIAAAAAAAGRAAAAPPPPERVNLLGYGRVRGFALVPALPPPPPADVN</sequence>
<keyword evidence="2" id="KW-1185">Reference proteome</keyword>
<proteinExistence type="predicted"/>
<dbReference type="Proteomes" id="UP001165080">
    <property type="component" value="Unassembled WGS sequence"/>
</dbReference>
<comment type="caution">
    <text evidence="1">The sequence shown here is derived from an EMBL/GenBank/DDBJ whole genome shotgun (WGS) entry which is preliminary data.</text>
</comment>
<protein>
    <submittedName>
        <fullName evidence="1">Uncharacterized protein</fullName>
    </submittedName>
</protein>
<dbReference type="EMBL" id="BRXU01000014">
    <property type="protein sequence ID" value="GLC55952.1"/>
    <property type="molecule type" value="Genomic_DNA"/>
</dbReference>
<reference evidence="1 2" key="1">
    <citation type="journal article" date="2023" name="Commun. Biol.">
        <title>Reorganization of the ancestral sex-determining regions during the evolution of trioecy in Pleodorina starrii.</title>
        <authorList>
            <person name="Takahashi K."/>
            <person name="Suzuki S."/>
            <person name="Kawai-Toyooka H."/>
            <person name="Yamamoto K."/>
            <person name="Hamaji T."/>
            <person name="Ootsuki R."/>
            <person name="Yamaguchi H."/>
            <person name="Kawachi M."/>
            <person name="Higashiyama T."/>
            <person name="Nozaki H."/>
        </authorList>
    </citation>
    <scope>NUCLEOTIDE SEQUENCE [LARGE SCALE GENOMIC DNA]</scope>
    <source>
        <strain evidence="1 2">NIES-4479</strain>
    </source>
</reference>
<dbReference type="AlphaFoldDB" id="A0A9W6BPL6"/>
<name>A0A9W6BPL6_9CHLO</name>
<organism evidence="1 2">
    <name type="scientific">Pleodorina starrii</name>
    <dbReference type="NCBI Taxonomy" id="330485"/>
    <lineage>
        <taxon>Eukaryota</taxon>
        <taxon>Viridiplantae</taxon>
        <taxon>Chlorophyta</taxon>
        <taxon>core chlorophytes</taxon>
        <taxon>Chlorophyceae</taxon>
        <taxon>CS clade</taxon>
        <taxon>Chlamydomonadales</taxon>
        <taxon>Volvocaceae</taxon>
        <taxon>Pleodorina</taxon>
    </lineage>
</organism>
<accession>A0A9W6BPL6</accession>